<keyword evidence="6 7" id="KW-0472">Membrane</keyword>
<dbReference type="OrthoDB" id="9778910at2"/>
<feature type="transmembrane region" description="Helical" evidence="7">
    <location>
        <begin position="233"/>
        <end position="260"/>
    </location>
</feature>
<dbReference type="PROSITE" id="PS50928">
    <property type="entry name" value="ABC_TM1"/>
    <property type="match status" value="1"/>
</dbReference>
<dbReference type="GO" id="GO:0005886">
    <property type="term" value="C:plasma membrane"/>
    <property type="evidence" value="ECO:0007669"/>
    <property type="project" value="UniProtKB-SubCell"/>
</dbReference>
<feature type="transmembrane region" description="Helical" evidence="7">
    <location>
        <begin position="131"/>
        <end position="158"/>
    </location>
</feature>
<feature type="transmembrane region" description="Helical" evidence="7">
    <location>
        <begin position="178"/>
        <end position="196"/>
    </location>
</feature>
<evidence type="ECO:0000313" key="9">
    <source>
        <dbReference type="EMBL" id="GEL23098.1"/>
    </source>
</evidence>
<dbReference type="RefSeq" id="WP_147105530.1">
    <property type="nucleotide sequence ID" value="NZ_BJVJ01000015.1"/>
</dbReference>
<dbReference type="Pfam" id="PF19300">
    <property type="entry name" value="BPD_transp_1_N"/>
    <property type="match status" value="1"/>
</dbReference>
<sequence length="322" mass="32919">MIRLVAGRLATGAALLVLLSLLVFVGVDLLPGDAANARLGASATPARLAETRQRLGLDRPVLVRYADWAGGLLRGDLGTSVSGTPVSAILGGRVANSALLAGLTTILLVPISLVVGMWAGLRPGSRRDRGVAVASLLFVAAPEFVTAGLLVLVFAIGLGVLPAVSLIPPGAGPLDRPAALVLPVLALLLLHASYAVRMIRATIAATVRAPHVEFARLNGEPPRDVVRHAVLPAVLPVALQVWLLTAAALVGGTVLVERVFGYPGIGEVLVTAVRTGDLPVAQALVMVLGAGVVVALLAADVGVRLSTPTLRTAEQPAPVAFR</sequence>
<comment type="similarity">
    <text evidence="7">Belongs to the binding-protein-dependent transport system permease family.</text>
</comment>
<evidence type="ECO:0000256" key="7">
    <source>
        <dbReference type="RuleBase" id="RU363032"/>
    </source>
</evidence>
<dbReference type="Gene3D" id="1.10.3720.10">
    <property type="entry name" value="MetI-like"/>
    <property type="match status" value="1"/>
</dbReference>
<accession>A0A511DJ91</accession>
<dbReference type="PANTHER" id="PTHR43163:SF3">
    <property type="entry name" value="PEPTIDE ABC TRANSPORTER PERMEASE PROTEIN"/>
    <property type="match status" value="1"/>
</dbReference>
<proteinExistence type="inferred from homology"/>
<dbReference type="InterPro" id="IPR000515">
    <property type="entry name" value="MetI-like"/>
</dbReference>
<dbReference type="PANTHER" id="PTHR43163">
    <property type="entry name" value="DIPEPTIDE TRANSPORT SYSTEM PERMEASE PROTEIN DPPB-RELATED"/>
    <property type="match status" value="1"/>
</dbReference>
<gene>
    <name evidence="9" type="ORF">PSU4_20520</name>
</gene>
<organism evidence="9 10">
    <name type="scientific">Pseudonocardia sulfidoxydans NBRC 16205</name>
    <dbReference type="NCBI Taxonomy" id="1223511"/>
    <lineage>
        <taxon>Bacteria</taxon>
        <taxon>Bacillati</taxon>
        <taxon>Actinomycetota</taxon>
        <taxon>Actinomycetes</taxon>
        <taxon>Pseudonocardiales</taxon>
        <taxon>Pseudonocardiaceae</taxon>
        <taxon>Pseudonocardia</taxon>
    </lineage>
</organism>
<keyword evidence="2 7" id="KW-0813">Transport</keyword>
<evidence type="ECO:0000256" key="1">
    <source>
        <dbReference type="ARBA" id="ARBA00004651"/>
    </source>
</evidence>
<protein>
    <submittedName>
        <fullName evidence="9">Metal transporter</fullName>
    </submittedName>
</protein>
<evidence type="ECO:0000256" key="6">
    <source>
        <dbReference type="ARBA" id="ARBA00023136"/>
    </source>
</evidence>
<keyword evidence="3" id="KW-1003">Cell membrane</keyword>
<dbReference type="AlphaFoldDB" id="A0A511DJ91"/>
<keyword evidence="4 7" id="KW-0812">Transmembrane</keyword>
<dbReference type="EMBL" id="BJVJ01000015">
    <property type="protein sequence ID" value="GEL23098.1"/>
    <property type="molecule type" value="Genomic_DNA"/>
</dbReference>
<dbReference type="Pfam" id="PF00528">
    <property type="entry name" value="BPD_transp_1"/>
    <property type="match status" value="1"/>
</dbReference>
<reference evidence="9 10" key="1">
    <citation type="submission" date="2019-07" db="EMBL/GenBank/DDBJ databases">
        <title>Whole genome shotgun sequence of Pseudonocardia sulfidoxydans NBRC 16205.</title>
        <authorList>
            <person name="Hosoyama A."/>
            <person name="Uohara A."/>
            <person name="Ohji S."/>
            <person name="Ichikawa N."/>
        </authorList>
    </citation>
    <scope>NUCLEOTIDE SEQUENCE [LARGE SCALE GENOMIC DNA]</scope>
    <source>
        <strain evidence="9 10">NBRC 16205</strain>
    </source>
</reference>
<comment type="caution">
    <text evidence="9">The sequence shown here is derived from an EMBL/GenBank/DDBJ whole genome shotgun (WGS) entry which is preliminary data.</text>
</comment>
<dbReference type="InterPro" id="IPR035906">
    <property type="entry name" value="MetI-like_sf"/>
</dbReference>
<evidence type="ECO:0000256" key="4">
    <source>
        <dbReference type="ARBA" id="ARBA00022692"/>
    </source>
</evidence>
<keyword evidence="5 7" id="KW-1133">Transmembrane helix</keyword>
<evidence type="ECO:0000256" key="2">
    <source>
        <dbReference type="ARBA" id="ARBA00022448"/>
    </source>
</evidence>
<evidence type="ECO:0000256" key="3">
    <source>
        <dbReference type="ARBA" id="ARBA00022475"/>
    </source>
</evidence>
<dbReference type="SUPFAM" id="SSF161098">
    <property type="entry name" value="MetI-like"/>
    <property type="match status" value="1"/>
</dbReference>
<dbReference type="InterPro" id="IPR045621">
    <property type="entry name" value="BPD_transp_1_N"/>
</dbReference>
<feature type="domain" description="ABC transmembrane type-1" evidence="8">
    <location>
        <begin position="94"/>
        <end position="297"/>
    </location>
</feature>
<feature type="transmembrane region" description="Helical" evidence="7">
    <location>
        <begin position="280"/>
        <end position="303"/>
    </location>
</feature>
<keyword evidence="10" id="KW-1185">Reference proteome</keyword>
<evidence type="ECO:0000313" key="10">
    <source>
        <dbReference type="Proteomes" id="UP000321685"/>
    </source>
</evidence>
<dbReference type="GO" id="GO:0055085">
    <property type="term" value="P:transmembrane transport"/>
    <property type="evidence" value="ECO:0007669"/>
    <property type="project" value="InterPro"/>
</dbReference>
<dbReference type="Proteomes" id="UP000321685">
    <property type="component" value="Unassembled WGS sequence"/>
</dbReference>
<name>A0A511DJ91_9PSEU</name>
<evidence type="ECO:0000256" key="5">
    <source>
        <dbReference type="ARBA" id="ARBA00022989"/>
    </source>
</evidence>
<evidence type="ECO:0000259" key="8">
    <source>
        <dbReference type="PROSITE" id="PS50928"/>
    </source>
</evidence>
<comment type="subcellular location">
    <subcellularLocation>
        <location evidence="1 7">Cell membrane</location>
        <topology evidence="1 7">Multi-pass membrane protein</topology>
    </subcellularLocation>
</comment>
<feature type="transmembrane region" description="Helical" evidence="7">
    <location>
        <begin position="98"/>
        <end position="119"/>
    </location>
</feature>